<gene>
    <name evidence="1" type="ORF">SDC9_168983</name>
</gene>
<proteinExistence type="predicted"/>
<comment type="caution">
    <text evidence="1">The sequence shown here is derived from an EMBL/GenBank/DDBJ whole genome shotgun (WGS) entry which is preliminary data.</text>
</comment>
<organism evidence="1">
    <name type="scientific">bioreactor metagenome</name>
    <dbReference type="NCBI Taxonomy" id="1076179"/>
    <lineage>
        <taxon>unclassified sequences</taxon>
        <taxon>metagenomes</taxon>
        <taxon>ecological metagenomes</taxon>
    </lineage>
</organism>
<accession>A0A645GCL5</accession>
<sequence>MAKLIIIHLRSPYIPCLGYKPYHYSICIGKGNATEVIKIVMNSYKRIIIECAKLNNVQERGNK</sequence>
<reference evidence="1" key="1">
    <citation type="submission" date="2019-08" db="EMBL/GenBank/DDBJ databases">
        <authorList>
            <person name="Kucharzyk K."/>
            <person name="Murdoch R.W."/>
            <person name="Higgins S."/>
            <person name="Loffler F."/>
        </authorList>
    </citation>
    <scope>NUCLEOTIDE SEQUENCE</scope>
</reference>
<evidence type="ECO:0000313" key="1">
    <source>
        <dbReference type="EMBL" id="MPN21603.1"/>
    </source>
</evidence>
<protein>
    <submittedName>
        <fullName evidence="1">Uncharacterized protein</fullName>
    </submittedName>
</protein>
<name>A0A645GCL5_9ZZZZ</name>
<dbReference type="EMBL" id="VSSQ01069616">
    <property type="protein sequence ID" value="MPN21603.1"/>
    <property type="molecule type" value="Genomic_DNA"/>
</dbReference>
<dbReference type="AlphaFoldDB" id="A0A645GCL5"/>